<dbReference type="Pfam" id="PF10454">
    <property type="entry name" value="DUF2458"/>
    <property type="match status" value="1"/>
</dbReference>
<feature type="region of interest" description="Disordered" evidence="1">
    <location>
        <begin position="82"/>
        <end position="112"/>
    </location>
</feature>
<dbReference type="Proteomes" id="UP000308549">
    <property type="component" value="Unassembled WGS sequence"/>
</dbReference>
<proteinExistence type="predicted"/>
<dbReference type="OrthoDB" id="5363415at2759"/>
<feature type="region of interest" description="Disordered" evidence="1">
    <location>
        <begin position="125"/>
        <end position="154"/>
    </location>
</feature>
<evidence type="ECO:0000256" key="1">
    <source>
        <dbReference type="SAM" id="MobiDB-lite"/>
    </source>
</evidence>
<comment type="caution">
    <text evidence="2">The sequence shown here is derived from an EMBL/GenBank/DDBJ whole genome shotgun (WGS) entry which is preliminary data.</text>
</comment>
<name>A0A4U0TV48_9PEZI</name>
<reference evidence="2 3" key="1">
    <citation type="submission" date="2017-03" db="EMBL/GenBank/DDBJ databases">
        <title>Genomes of endolithic fungi from Antarctica.</title>
        <authorList>
            <person name="Coleine C."/>
            <person name="Masonjones S."/>
            <person name="Stajich J.E."/>
        </authorList>
    </citation>
    <scope>NUCLEOTIDE SEQUENCE [LARGE SCALE GENOMIC DNA]</scope>
    <source>
        <strain evidence="2 3">CCFEE 6315</strain>
    </source>
</reference>
<dbReference type="EMBL" id="NAJL01000030">
    <property type="protein sequence ID" value="TKA26158.1"/>
    <property type="molecule type" value="Genomic_DNA"/>
</dbReference>
<sequence>MVQGYTHGPPVCRAPQLADDFASGMFPPGLTLFDNTLLLLLPPLQRKNDALTDSGRSLANMQSQETPLDVEAILAILSQHANSASTPGVPGPTPQAQSAGAGGLPVGQNDAHASQWGASTTALPVPVPQQSVHDPRLRPQSRTATASPSPTIDPATITTWQEGMRCVTKIIAQNARFGDSIKKMIADQQKHETKWYSERQALKQSLANRKSASAQAASILQSLGSAQTYTGIEATEEDDQVELEKYDRGLYSAQTAMEEAMTAELKALGVPFFGTSADLVISNEQGESKTKTLQLEARPKWSPLVTEAELMGLRRDMVKHLELLYKN</sequence>
<protein>
    <submittedName>
        <fullName evidence="2">Uncharacterized protein</fullName>
    </submittedName>
</protein>
<feature type="compositionally biased region" description="Polar residues" evidence="1">
    <location>
        <begin position="140"/>
        <end position="154"/>
    </location>
</feature>
<evidence type="ECO:0000313" key="3">
    <source>
        <dbReference type="Proteomes" id="UP000308549"/>
    </source>
</evidence>
<accession>A0A4U0TV48</accession>
<dbReference type="AlphaFoldDB" id="A0A4U0TV48"/>
<organism evidence="2 3">
    <name type="scientific">Salinomyces thailandicus</name>
    <dbReference type="NCBI Taxonomy" id="706561"/>
    <lineage>
        <taxon>Eukaryota</taxon>
        <taxon>Fungi</taxon>
        <taxon>Dikarya</taxon>
        <taxon>Ascomycota</taxon>
        <taxon>Pezizomycotina</taxon>
        <taxon>Dothideomycetes</taxon>
        <taxon>Dothideomycetidae</taxon>
        <taxon>Mycosphaerellales</taxon>
        <taxon>Teratosphaeriaceae</taxon>
        <taxon>Salinomyces</taxon>
    </lineage>
</organism>
<dbReference type="InterPro" id="IPR018858">
    <property type="entry name" value="DUF2458"/>
</dbReference>
<keyword evidence="3" id="KW-1185">Reference proteome</keyword>
<gene>
    <name evidence="2" type="ORF">B0A50_04655</name>
</gene>
<evidence type="ECO:0000313" key="2">
    <source>
        <dbReference type="EMBL" id="TKA26158.1"/>
    </source>
</evidence>